<reference evidence="1 2" key="1">
    <citation type="submission" date="2018-05" db="EMBL/GenBank/DDBJ databases">
        <title>The draft genome of strain NS-104.</title>
        <authorList>
            <person name="Hang P."/>
            <person name="Jiang J."/>
        </authorList>
    </citation>
    <scope>NUCLEOTIDE SEQUENCE [LARGE SCALE GENOMIC DNA]</scope>
    <source>
        <strain evidence="1 2">NS-104</strain>
    </source>
</reference>
<name>A0A2U2DHK3_9HYPH</name>
<dbReference type="AlphaFoldDB" id="A0A2U2DHK3"/>
<organism evidence="1 2">
    <name type="scientific">Metarhizobium album</name>
    <dbReference type="NCBI Taxonomy" id="2182425"/>
    <lineage>
        <taxon>Bacteria</taxon>
        <taxon>Pseudomonadati</taxon>
        <taxon>Pseudomonadota</taxon>
        <taxon>Alphaproteobacteria</taxon>
        <taxon>Hyphomicrobiales</taxon>
        <taxon>Rhizobiaceae</taxon>
        <taxon>Metarhizobium</taxon>
    </lineage>
</organism>
<evidence type="ECO:0000313" key="2">
    <source>
        <dbReference type="Proteomes" id="UP000245252"/>
    </source>
</evidence>
<protein>
    <submittedName>
        <fullName evidence="1">Uncharacterized protein</fullName>
    </submittedName>
</protein>
<gene>
    <name evidence="1" type="ORF">DEM27_28765</name>
</gene>
<dbReference type="Proteomes" id="UP000245252">
    <property type="component" value="Unassembled WGS sequence"/>
</dbReference>
<accession>A0A2U2DHK3</accession>
<keyword evidence="2" id="KW-1185">Reference proteome</keyword>
<evidence type="ECO:0000313" key="1">
    <source>
        <dbReference type="EMBL" id="PWE52797.1"/>
    </source>
</evidence>
<comment type="caution">
    <text evidence="1">The sequence shown here is derived from an EMBL/GenBank/DDBJ whole genome shotgun (WGS) entry which is preliminary data.</text>
</comment>
<sequence>MRRRSRSAQAMTANPILRAIASHREAIQADEASYDDDGCALSKELADRTGAAESAAFQALAIEPCRSHADVQAKVHYLLTGSVGVPTPLIECFGFDEYGGDAVIYRFVASLLLPDRE</sequence>
<proteinExistence type="predicted"/>
<dbReference type="EMBL" id="QFBC01000020">
    <property type="protein sequence ID" value="PWE52797.1"/>
    <property type="molecule type" value="Genomic_DNA"/>
</dbReference>